<keyword evidence="1" id="KW-1133">Transmembrane helix</keyword>
<gene>
    <name evidence="2" type="ORF">CCS77_0835</name>
</gene>
<keyword evidence="1" id="KW-0812">Transmembrane</keyword>
<reference evidence="2 3" key="1">
    <citation type="journal article" date="2018" name="Emerg. Microbes Infect.">
        <title>Genomic analysis of oral Campylobacter concisus strains identified a potential bacterial molecular marker associated with active Crohn's disease.</title>
        <authorList>
            <person name="Liu F."/>
            <person name="Ma R."/>
            <person name="Tay C.Y.A."/>
            <person name="Octavia S."/>
            <person name="Lan R."/>
            <person name="Chung H.K.L."/>
            <person name="Riordan S.M."/>
            <person name="Grimm M.C."/>
            <person name="Leong R.W."/>
            <person name="Tanaka M.M."/>
            <person name="Connor S."/>
            <person name="Zhang L."/>
        </authorList>
    </citation>
    <scope>NUCLEOTIDE SEQUENCE [LARGE SCALE GENOMIC DNA]</scope>
    <source>
        <strain evidence="2 3">P2CDO4</strain>
    </source>
</reference>
<name>A0A2R4NZN3_9BACT</name>
<keyword evidence="1" id="KW-0472">Membrane</keyword>
<evidence type="ECO:0000313" key="2">
    <source>
        <dbReference type="EMBL" id="AVX43896.1"/>
    </source>
</evidence>
<evidence type="ECO:0000313" key="3">
    <source>
        <dbReference type="Proteomes" id="UP000241854"/>
    </source>
</evidence>
<evidence type="ECO:0000256" key="1">
    <source>
        <dbReference type="SAM" id="Phobius"/>
    </source>
</evidence>
<dbReference type="EMBL" id="CP021642">
    <property type="protein sequence ID" value="AVX43896.1"/>
    <property type="molecule type" value="Genomic_DNA"/>
</dbReference>
<accession>A0A2R4NZN3</accession>
<proteinExistence type="predicted"/>
<protein>
    <recommendedName>
        <fullName evidence="4">Transformation system protein</fullName>
    </recommendedName>
</protein>
<dbReference type="Proteomes" id="UP000241854">
    <property type="component" value="Chromosome"/>
</dbReference>
<sequence>MGGKMLDDIILAVLVYFATFLFMFFILAFFAFWYISVPLLVIYIVIKFIRHAKECERICGKLE</sequence>
<dbReference type="AlphaFoldDB" id="A0A2R4NZN3"/>
<organism evidence="2 3">
    <name type="scientific">Campylobacter concisus</name>
    <dbReference type="NCBI Taxonomy" id="199"/>
    <lineage>
        <taxon>Bacteria</taxon>
        <taxon>Pseudomonadati</taxon>
        <taxon>Campylobacterota</taxon>
        <taxon>Epsilonproteobacteria</taxon>
        <taxon>Campylobacterales</taxon>
        <taxon>Campylobacteraceae</taxon>
        <taxon>Campylobacter</taxon>
    </lineage>
</organism>
<evidence type="ECO:0008006" key="4">
    <source>
        <dbReference type="Google" id="ProtNLM"/>
    </source>
</evidence>
<feature type="transmembrane region" description="Helical" evidence="1">
    <location>
        <begin position="13"/>
        <end position="46"/>
    </location>
</feature>